<feature type="transmembrane region" description="Helical" evidence="6">
    <location>
        <begin position="367"/>
        <end position="386"/>
    </location>
</feature>
<keyword evidence="8" id="KW-1185">Reference proteome</keyword>
<gene>
    <name evidence="7" type="ORF">NS334_10845</name>
</gene>
<feature type="transmembrane region" description="Helical" evidence="6">
    <location>
        <begin position="178"/>
        <end position="196"/>
    </location>
</feature>
<feature type="transmembrane region" description="Helical" evidence="6">
    <location>
        <begin position="338"/>
        <end position="360"/>
    </location>
</feature>
<dbReference type="GO" id="GO:0005886">
    <property type="term" value="C:plasma membrane"/>
    <property type="evidence" value="ECO:0007669"/>
    <property type="project" value="UniProtKB-SubCell"/>
</dbReference>
<keyword evidence="5 6" id="KW-0472">Membrane</keyword>
<keyword evidence="2" id="KW-1003">Cell membrane</keyword>
<dbReference type="AlphaFoldDB" id="A0A147I166"/>
<dbReference type="Proteomes" id="UP000074310">
    <property type="component" value="Unassembled WGS sequence"/>
</dbReference>
<reference evidence="7 8" key="1">
    <citation type="journal article" date="2016" name="Front. Microbiol.">
        <title>Genomic Resource of Rice Seed Associated Bacteria.</title>
        <authorList>
            <person name="Midha S."/>
            <person name="Bansal K."/>
            <person name="Sharma S."/>
            <person name="Kumar N."/>
            <person name="Patil P.P."/>
            <person name="Chaudhry V."/>
            <person name="Patil P.B."/>
        </authorList>
    </citation>
    <scope>NUCLEOTIDE SEQUENCE [LARGE SCALE GENOMIC DNA]</scope>
    <source>
        <strain evidence="7 8">NS334</strain>
    </source>
</reference>
<evidence type="ECO:0000313" key="7">
    <source>
        <dbReference type="EMBL" id="KTT71178.1"/>
    </source>
</evidence>
<proteinExistence type="predicted"/>
<evidence type="ECO:0000256" key="1">
    <source>
        <dbReference type="ARBA" id="ARBA00004651"/>
    </source>
</evidence>
<dbReference type="EMBL" id="LDTB01000043">
    <property type="protein sequence ID" value="KTT71178.1"/>
    <property type="molecule type" value="Genomic_DNA"/>
</dbReference>
<keyword evidence="4 6" id="KW-1133">Transmembrane helix</keyword>
<dbReference type="PATRIC" id="fig|869719.3.peg.2110"/>
<dbReference type="PANTHER" id="PTHR30250:SF26">
    <property type="entry name" value="PSMA PROTEIN"/>
    <property type="match status" value="1"/>
</dbReference>
<feature type="transmembrane region" description="Helical" evidence="6">
    <location>
        <begin position="147"/>
        <end position="166"/>
    </location>
</feature>
<comment type="subcellular location">
    <subcellularLocation>
        <location evidence="1">Cell membrane</location>
        <topology evidence="1">Multi-pass membrane protein</topology>
    </subcellularLocation>
</comment>
<feature type="transmembrane region" description="Helical" evidence="6">
    <location>
        <begin position="392"/>
        <end position="413"/>
    </location>
</feature>
<dbReference type="OrthoDB" id="596916at2"/>
<evidence type="ECO:0000256" key="5">
    <source>
        <dbReference type="ARBA" id="ARBA00023136"/>
    </source>
</evidence>
<feature type="transmembrane region" description="Helical" evidence="6">
    <location>
        <begin position="89"/>
        <end position="110"/>
    </location>
</feature>
<feature type="transmembrane region" description="Helical" evidence="6">
    <location>
        <begin position="224"/>
        <end position="247"/>
    </location>
</feature>
<feature type="transmembrane region" description="Helical" evidence="6">
    <location>
        <begin position="259"/>
        <end position="287"/>
    </location>
</feature>
<evidence type="ECO:0000256" key="2">
    <source>
        <dbReference type="ARBA" id="ARBA00022475"/>
    </source>
</evidence>
<dbReference type="InterPro" id="IPR050833">
    <property type="entry name" value="Poly_Biosynth_Transport"/>
</dbReference>
<dbReference type="PANTHER" id="PTHR30250">
    <property type="entry name" value="PST FAMILY PREDICTED COLANIC ACID TRANSPORTER"/>
    <property type="match status" value="1"/>
</dbReference>
<keyword evidence="3 6" id="KW-0812">Transmembrane</keyword>
<sequence>MPALYELVGVSRLLVLRGGGIAATFLMNLLIVRRFGAEANGLFQVALSYVMIGAAVGRLGQEQLALRDIAEMKVEGDAGRARATIDRSLAVTLPAALAVALSVAVAADIWGADGGGMIPAFAPTIVLLAWLWIVTEALRGWQLVPAAVFWQGSFIPIAFVALFVPLDAMGMLRAGELPWLYAGCSLIGLAGAGWAWRRAIGASHRPAAAVPWRHGVRDTVRRGAMFWILAILTNVAGWLDLLVLYAFADAAVVGIFQPIVRTGGLIAVAINIATAGLIARLALLYAARDGAAFVRIARLYWIVIAAGSLAAGVVFIAMAPWIAALWGPVIAPYHRELTLYVLVQLVQAIFIIAPLAAPVMGLERAMVVVQIANVPLKAAAVAFGYAQAGLVGVIAGLGLCTLVSVSWTVVLFFRQLATMGIRWQSFLTGRP</sequence>
<feature type="transmembrane region" description="Helical" evidence="6">
    <location>
        <begin position="116"/>
        <end position="135"/>
    </location>
</feature>
<evidence type="ECO:0000256" key="6">
    <source>
        <dbReference type="SAM" id="Phobius"/>
    </source>
</evidence>
<feature type="transmembrane region" description="Helical" evidence="6">
    <location>
        <begin position="299"/>
        <end position="326"/>
    </location>
</feature>
<evidence type="ECO:0000313" key="8">
    <source>
        <dbReference type="Proteomes" id="UP000074310"/>
    </source>
</evidence>
<evidence type="ECO:0000256" key="4">
    <source>
        <dbReference type="ARBA" id="ARBA00022989"/>
    </source>
</evidence>
<feature type="transmembrane region" description="Helical" evidence="6">
    <location>
        <begin position="14"/>
        <end position="32"/>
    </location>
</feature>
<protein>
    <recommendedName>
        <fullName evidence="9">Polysaccharide biosynthesis protein</fullName>
    </recommendedName>
</protein>
<evidence type="ECO:0008006" key="9">
    <source>
        <dbReference type="Google" id="ProtNLM"/>
    </source>
</evidence>
<comment type="caution">
    <text evidence="7">The sequence shown here is derived from an EMBL/GenBank/DDBJ whole genome shotgun (WGS) entry which is preliminary data.</text>
</comment>
<accession>A0A147I166</accession>
<organism evidence="7 8">
    <name type="scientific">Sphingomonas endophytica</name>
    <dbReference type="NCBI Taxonomy" id="869719"/>
    <lineage>
        <taxon>Bacteria</taxon>
        <taxon>Pseudomonadati</taxon>
        <taxon>Pseudomonadota</taxon>
        <taxon>Alphaproteobacteria</taxon>
        <taxon>Sphingomonadales</taxon>
        <taxon>Sphingomonadaceae</taxon>
        <taxon>Sphingomonas</taxon>
    </lineage>
</organism>
<evidence type="ECO:0000256" key="3">
    <source>
        <dbReference type="ARBA" id="ARBA00022692"/>
    </source>
</evidence>
<name>A0A147I166_9SPHN</name>